<dbReference type="InterPro" id="IPR052155">
    <property type="entry name" value="Biofilm_reg_signaling"/>
</dbReference>
<dbReference type="InterPro" id="IPR035919">
    <property type="entry name" value="EAL_sf"/>
</dbReference>
<dbReference type="Gene3D" id="3.30.450.20">
    <property type="entry name" value="PAS domain"/>
    <property type="match status" value="1"/>
</dbReference>
<keyword evidence="2" id="KW-0812">Transmembrane</keyword>
<feature type="domain" description="PAS" evidence="3">
    <location>
        <begin position="281"/>
        <end position="346"/>
    </location>
</feature>
<organism evidence="8 9">
    <name type="scientific">Acidihalobacter prosperus</name>
    <dbReference type="NCBI Taxonomy" id="160660"/>
    <lineage>
        <taxon>Bacteria</taxon>
        <taxon>Pseudomonadati</taxon>
        <taxon>Pseudomonadota</taxon>
        <taxon>Gammaproteobacteria</taxon>
        <taxon>Chromatiales</taxon>
        <taxon>Ectothiorhodospiraceae</taxon>
        <taxon>Acidihalobacter</taxon>
    </lineage>
</organism>
<gene>
    <name evidence="8" type="ORF">Thpro_021493</name>
</gene>
<keyword evidence="2" id="KW-0472">Membrane</keyword>
<dbReference type="PANTHER" id="PTHR44757:SF4">
    <property type="entry name" value="DIGUANYLATE CYCLASE DGCE-RELATED"/>
    <property type="match status" value="1"/>
</dbReference>
<feature type="transmembrane region" description="Helical" evidence="2">
    <location>
        <begin position="110"/>
        <end position="131"/>
    </location>
</feature>
<dbReference type="Pfam" id="PF00563">
    <property type="entry name" value="EAL"/>
    <property type="match status" value="1"/>
</dbReference>
<keyword evidence="9" id="KW-1185">Reference proteome</keyword>
<evidence type="ECO:0000256" key="2">
    <source>
        <dbReference type="PROSITE-ProRule" id="PRU00244"/>
    </source>
</evidence>
<feature type="domain" description="PAC" evidence="4">
    <location>
        <begin position="350"/>
        <end position="403"/>
    </location>
</feature>
<dbReference type="PROSITE" id="PS50113">
    <property type="entry name" value="PAC"/>
    <property type="match status" value="1"/>
</dbReference>
<dbReference type="GO" id="GO:0016020">
    <property type="term" value="C:membrane"/>
    <property type="evidence" value="ECO:0007669"/>
    <property type="project" value="UniProtKB-UniRule"/>
</dbReference>
<dbReference type="InterPro" id="IPR000700">
    <property type="entry name" value="PAS-assoc_C"/>
</dbReference>
<dbReference type="InterPro" id="IPR000014">
    <property type="entry name" value="PAS"/>
</dbReference>
<dbReference type="CDD" id="cd01949">
    <property type="entry name" value="GGDEF"/>
    <property type="match status" value="1"/>
</dbReference>
<evidence type="ECO:0000259" key="3">
    <source>
        <dbReference type="PROSITE" id="PS50112"/>
    </source>
</evidence>
<dbReference type="OrthoDB" id="9787514at2"/>
<evidence type="ECO:0000259" key="4">
    <source>
        <dbReference type="PROSITE" id="PS50113"/>
    </source>
</evidence>
<dbReference type="SUPFAM" id="SSF141868">
    <property type="entry name" value="EAL domain-like"/>
    <property type="match status" value="1"/>
</dbReference>
<dbReference type="InterPro" id="IPR035965">
    <property type="entry name" value="PAS-like_dom_sf"/>
</dbReference>
<reference evidence="8 9" key="1">
    <citation type="journal article" date="2014" name="Genome Announc.">
        <title>Draft Genome Sequence of the Iron-Oxidizing, Acidophilic, and Halotolerant 'Thiobacillus prosperus' Type Strain DSM 5130.</title>
        <authorList>
            <person name="Ossandon F.J."/>
            <person name="Cardenas J.P."/>
            <person name="Corbett M."/>
            <person name="Quatrini R."/>
            <person name="Holmes D.S."/>
            <person name="Watkin E."/>
        </authorList>
    </citation>
    <scope>NUCLEOTIDE SEQUENCE [LARGE SCALE GENOMIC DNA]</scope>
    <source>
        <strain evidence="8 9">DSM 5130</strain>
    </source>
</reference>
<accession>A0A1A6C3P3</accession>
<dbReference type="CDD" id="cd00130">
    <property type="entry name" value="PAS"/>
    <property type="match status" value="1"/>
</dbReference>
<dbReference type="InterPro" id="IPR013656">
    <property type="entry name" value="PAS_4"/>
</dbReference>
<dbReference type="Pfam" id="PF03707">
    <property type="entry name" value="MHYT"/>
    <property type="match status" value="3"/>
</dbReference>
<evidence type="ECO:0000256" key="1">
    <source>
        <dbReference type="ARBA" id="ARBA00001946"/>
    </source>
</evidence>
<comment type="caution">
    <text evidence="8">The sequence shown here is derived from an EMBL/GenBank/DDBJ whole genome shotgun (WGS) entry which is preliminary data.</text>
</comment>
<feature type="transmembrane region" description="Helical" evidence="2">
    <location>
        <begin position="43"/>
        <end position="69"/>
    </location>
</feature>
<dbReference type="PROSITE" id="PS50924">
    <property type="entry name" value="MHYT"/>
    <property type="match status" value="1"/>
</dbReference>
<evidence type="ECO:0000313" key="8">
    <source>
        <dbReference type="EMBL" id="OBS09165.1"/>
    </source>
</evidence>
<dbReference type="PANTHER" id="PTHR44757">
    <property type="entry name" value="DIGUANYLATE CYCLASE DGCP"/>
    <property type="match status" value="1"/>
</dbReference>
<feature type="transmembrane region" description="Helical" evidence="2">
    <location>
        <begin position="75"/>
        <end position="98"/>
    </location>
</feature>
<dbReference type="AlphaFoldDB" id="A0A1A6C3P3"/>
<feature type="domain" description="MHYT" evidence="7">
    <location>
        <begin position="8"/>
        <end position="205"/>
    </location>
</feature>
<dbReference type="PROSITE" id="PS50112">
    <property type="entry name" value="PAS"/>
    <property type="match status" value="1"/>
</dbReference>
<dbReference type="PROSITE" id="PS50887">
    <property type="entry name" value="GGDEF"/>
    <property type="match status" value="1"/>
</dbReference>
<dbReference type="FunFam" id="3.30.70.270:FF:000001">
    <property type="entry name" value="Diguanylate cyclase domain protein"/>
    <property type="match status" value="1"/>
</dbReference>
<dbReference type="SMART" id="SM00267">
    <property type="entry name" value="GGDEF"/>
    <property type="match status" value="1"/>
</dbReference>
<feature type="transmembrane region" description="Helical" evidence="2">
    <location>
        <begin position="12"/>
        <end position="31"/>
    </location>
</feature>
<dbReference type="NCBIfam" id="TIGR00229">
    <property type="entry name" value="sensory_box"/>
    <property type="match status" value="1"/>
</dbReference>
<dbReference type="SUPFAM" id="SSF55785">
    <property type="entry name" value="PYP-like sensor domain (PAS domain)"/>
    <property type="match status" value="1"/>
</dbReference>
<dbReference type="RefSeq" id="WP_065089446.1">
    <property type="nucleotide sequence ID" value="NZ_JQSG02000003.1"/>
</dbReference>
<dbReference type="InterPro" id="IPR029787">
    <property type="entry name" value="Nucleotide_cyclase"/>
</dbReference>
<dbReference type="SMART" id="SM00091">
    <property type="entry name" value="PAS"/>
    <property type="match status" value="1"/>
</dbReference>
<dbReference type="NCBIfam" id="TIGR00254">
    <property type="entry name" value="GGDEF"/>
    <property type="match status" value="1"/>
</dbReference>
<keyword evidence="2" id="KW-1133">Transmembrane helix</keyword>
<dbReference type="InterPro" id="IPR005330">
    <property type="entry name" value="MHYT_dom"/>
</dbReference>
<dbReference type="PROSITE" id="PS50883">
    <property type="entry name" value="EAL"/>
    <property type="match status" value="1"/>
</dbReference>
<dbReference type="Gene3D" id="3.30.70.270">
    <property type="match status" value="1"/>
</dbReference>
<dbReference type="EMBL" id="JQSG02000003">
    <property type="protein sequence ID" value="OBS09165.1"/>
    <property type="molecule type" value="Genomic_DNA"/>
</dbReference>
<name>A0A1A6C3P3_9GAMM</name>
<dbReference type="Gene3D" id="3.20.20.450">
    <property type="entry name" value="EAL domain"/>
    <property type="match status" value="1"/>
</dbReference>
<sequence length="845" mass="93490">MHDLHTAYNMPLVGLSFVVATMASFTALELARRVSEHGAGRRADLWLITGAIIMGLGIWSMHFIGMLAFETGMRIHYATGLTVLSMAVAIAASGFALHIATRSQLGARRLVISGLLMGGGIASMHYIGMAAMIMPARPHYDPFILGLSIVIAVVAATAALWMTYHLSRKHAQMLPPMRLRLAASLAMGIAICGMHYTGMAAVEYTPLATNTLIPGGNDLNRFWLAVALGSIMVILLAATLLIVLVETRLADHERAERALKNRFENTSRALHHEQIRGQVTLDAIADGVITTDLDGRVIHLNPMAEQMSGWSAETALSRPVAEILSILHETTRRPVTLPMDAVFDEHRTSRLPSVNLINAADQSEIAVDLMASPIRDDDDSLIGAVVVFRDISQRQELTRKLNYQARHDALTGLYNRTEFDERLREAIRSCQEEEREHALVYFDLDHFKLVNDTGGHIAGDELLKQLSLLLRSCFREADAIARLGGDEFGVIMRDCPPVMARRLAEKLRETVEHFRFTWKDRTYSIGISAGLVSINAFGSDVTRLLSAVDAACYLAKDNGRNRIEIYDEKAELLASRGQEMEWAHRIREALDNDHFVLYCQHISALNPGSQPAHCEVLLRYRDEHGQISPPMSFIPTAERYFLMPAIDRWVIRNVLDLLSRQREQDDTPHTYSINLSGQSLGDAGLIDYITERLGETGVDPGCLCFEITETAAITNLGHAREFIRKLKALGVRFSLDDFGSGMSSFAYLKDLPVDYIKIDGCFIRDLLDDSLDHAIVTSICDIGRVLGIKTVAEYVETESVIERLREIGIDYAQGFWIGKPQPIPENSQAAAAKTAALAPAAAQPT</sequence>
<feature type="transmembrane region" description="Helical" evidence="2">
    <location>
        <begin position="143"/>
        <end position="167"/>
    </location>
</feature>
<dbReference type="InterPro" id="IPR000160">
    <property type="entry name" value="GGDEF_dom"/>
</dbReference>
<evidence type="ECO:0000259" key="6">
    <source>
        <dbReference type="PROSITE" id="PS50887"/>
    </source>
</evidence>
<dbReference type="SMART" id="SM00052">
    <property type="entry name" value="EAL"/>
    <property type="match status" value="1"/>
</dbReference>
<dbReference type="Proteomes" id="UP000029273">
    <property type="component" value="Unassembled WGS sequence"/>
</dbReference>
<dbReference type="STRING" id="160660.BJI67_13770"/>
<dbReference type="SUPFAM" id="SSF55073">
    <property type="entry name" value="Nucleotide cyclase"/>
    <property type="match status" value="1"/>
</dbReference>
<feature type="transmembrane region" description="Helical" evidence="2">
    <location>
        <begin position="222"/>
        <end position="245"/>
    </location>
</feature>
<dbReference type="Pfam" id="PF00990">
    <property type="entry name" value="GGDEF"/>
    <property type="match status" value="1"/>
</dbReference>
<feature type="transmembrane region" description="Helical" evidence="2">
    <location>
        <begin position="179"/>
        <end position="202"/>
    </location>
</feature>
<evidence type="ECO:0000313" key="9">
    <source>
        <dbReference type="Proteomes" id="UP000029273"/>
    </source>
</evidence>
<dbReference type="GO" id="GO:0003824">
    <property type="term" value="F:catalytic activity"/>
    <property type="evidence" value="ECO:0007669"/>
    <property type="project" value="UniProtKB-ARBA"/>
</dbReference>
<feature type="domain" description="EAL" evidence="5">
    <location>
        <begin position="579"/>
        <end position="834"/>
    </location>
</feature>
<feature type="domain" description="GGDEF" evidence="6">
    <location>
        <begin position="435"/>
        <end position="568"/>
    </location>
</feature>
<protein>
    <submittedName>
        <fullName evidence="8">Diguanylate cyclase/phosphodiesterase</fullName>
    </submittedName>
</protein>
<dbReference type="CDD" id="cd01948">
    <property type="entry name" value="EAL"/>
    <property type="match status" value="1"/>
</dbReference>
<comment type="cofactor">
    <cofactor evidence="1">
        <name>Mg(2+)</name>
        <dbReference type="ChEBI" id="CHEBI:18420"/>
    </cofactor>
</comment>
<dbReference type="InterPro" id="IPR001633">
    <property type="entry name" value="EAL_dom"/>
</dbReference>
<dbReference type="InterPro" id="IPR043128">
    <property type="entry name" value="Rev_trsase/Diguanyl_cyclase"/>
</dbReference>
<evidence type="ECO:0000259" key="5">
    <source>
        <dbReference type="PROSITE" id="PS50883"/>
    </source>
</evidence>
<evidence type="ECO:0000259" key="7">
    <source>
        <dbReference type="PROSITE" id="PS50924"/>
    </source>
</evidence>
<dbReference type="Pfam" id="PF08448">
    <property type="entry name" value="PAS_4"/>
    <property type="match status" value="1"/>
</dbReference>
<proteinExistence type="predicted"/>